<evidence type="ECO:0000313" key="2">
    <source>
        <dbReference type="EMBL" id="EJT48166.1"/>
    </source>
</evidence>
<comment type="caution">
    <text evidence="2">The sequence shown here is derived from an EMBL/GenBank/DDBJ whole genome shotgun (WGS) entry which is preliminary data.</text>
</comment>
<dbReference type="GeneID" id="25986383"/>
<dbReference type="AlphaFoldDB" id="J5SY81"/>
<evidence type="ECO:0000313" key="3">
    <source>
        <dbReference type="Proteomes" id="UP000002748"/>
    </source>
</evidence>
<feature type="region of interest" description="Disordered" evidence="1">
    <location>
        <begin position="92"/>
        <end position="114"/>
    </location>
</feature>
<dbReference type="Proteomes" id="UP000002748">
    <property type="component" value="Unassembled WGS sequence"/>
</dbReference>
<dbReference type="RefSeq" id="XP_014179574.1">
    <property type="nucleotide sequence ID" value="XM_014324099.1"/>
</dbReference>
<evidence type="ECO:0000256" key="1">
    <source>
        <dbReference type="SAM" id="MobiDB-lite"/>
    </source>
</evidence>
<accession>J5SY81</accession>
<protein>
    <submittedName>
        <fullName evidence="2">Uncharacterized protein</fullName>
    </submittedName>
</protein>
<sequence>METLAAVAKEEPITPGTHSSYPHELGAEWHDLTTAPLACNPTRSQLKHIVPRISRATHLLISPRGNFRLARSGTARRLDRLADVAIPMVLTSVNTDPRNKRRRDRDRTPRGRRAHQVIELRLPVHTARPDRGTDSQALNTFVVSLENDEDDQQRRSVRLNRAR</sequence>
<reference evidence="2 3" key="1">
    <citation type="journal article" date="2012" name="Eukaryot. Cell">
        <title>Draft genome sequence of CBS 2479, the standard type strain of Trichosporon asahii.</title>
        <authorList>
            <person name="Yang R.Y."/>
            <person name="Li H.T."/>
            <person name="Zhu H."/>
            <person name="Zhou G.P."/>
            <person name="Wang M."/>
            <person name="Wang L."/>
        </authorList>
    </citation>
    <scope>NUCLEOTIDE SEQUENCE [LARGE SCALE GENOMIC DNA]</scope>
    <source>
        <strain evidence="3">ATCC 90039 / CBS 2479 / JCM 2466 / KCTC 7840 / NCYC 2677 / UAMH 7654</strain>
    </source>
</reference>
<organism evidence="2 3">
    <name type="scientific">Trichosporon asahii var. asahii (strain ATCC 90039 / CBS 2479 / JCM 2466 / KCTC 7840 / NBRC 103889/ NCYC 2677 / UAMH 7654)</name>
    <name type="common">Yeast</name>
    <dbReference type="NCBI Taxonomy" id="1186058"/>
    <lineage>
        <taxon>Eukaryota</taxon>
        <taxon>Fungi</taxon>
        <taxon>Dikarya</taxon>
        <taxon>Basidiomycota</taxon>
        <taxon>Agaricomycotina</taxon>
        <taxon>Tremellomycetes</taxon>
        <taxon>Trichosporonales</taxon>
        <taxon>Trichosporonaceae</taxon>
        <taxon>Trichosporon</taxon>
    </lineage>
</organism>
<dbReference type="VEuPathDB" id="FungiDB:A1Q1_02870"/>
<gene>
    <name evidence="2" type="ORF">A1Q1_02870</name>
</gene>
<feature type="compositionally biased region" description="Basic residues" evidence="1">
    <location>
        <begin position="99"/>
        <end position="114"/>
    </location>
</feature>
<dbReference type="HOGENOM" id="CLU_1628226_0_0_1"/>
<dbReference type="KEGG" id="tasa:A1Q1_02870"/>
<dbReference type="EMBL" id="ALBS01000211">
    <property type="protein sequence ID" value="EJT48166.1"/>
    <property type="molecule type" value="Genomic_DNA"/>
</dbReference>
<name>J5SY81_TRIAS</name>
<proteinExistence type="predicted"/>